<dbReference type="InterPro" id="IPR051203">
    <property type="entry name" value="Polysaccharide_Synthase-Rel"/>
</dbReference>
<keyword evidence="2" id="KW-0812">Transmembrane</keyword>
<feature type="transmembrane region" description="Helical" evidence="2">
    <location>
        <begin position="87"/>
        <end position="108"/>
    </location>
</feature>
<dbReference type="Gene3D" id="3.40.50.720">
    <property type="entry name" value="NAD(P)-binding Rossmann-like Domain"/>
    <property type="match status" value="2"/>
</dbReference>
<feature type="transmembrane region" description="Helical" evidence="2">
    <location>
        <begin position="152"/>
        <end position="171"/>
    </location>
</feature>
<keyword evidence="5" id="KW-1185">Reference proteome</keyword>
<dbReference type="Proteomes" id="UP000291101">
    <property type="component" value="Unassembled WGS sequence"/>
</dbReference>
<reference evidence="4 5" key="1">
    <citation type="submission" date="2019-01" db="EMBL/GenBank/DDBJ databases">
        <title>Novel species of Nocardioides.</title>
        <authorList>
            <person name="Liu Q."/>
            <person name="X Y.-H."/>
        </authorList>
    </citation>
    <scope>NUCLEOTIDE SEQUENCE [LARGE SCALE GENOMIC DNA]</scope>
    <source>
        <strain evidence="4 5">HLT2-9</strain>
    </source>
</reference>
<dbReference type="PANTHER" id="PTHR43318">
    <property type="entry name" value="UDP-N-ACETYLGLUCOSAMINE 4,6-DEHYDRATASE"/>
    <property type="match status" value="1"/>
</dbReference>
<comment type="caution">
    <text evidence="4">The sequence shown here is derived from an EMBL/GenBank/DDBJ whole genome shotgun (WGS) entry which is preliminary data.</text>
</comment>
<feature type="domain" description="Polysaccharide biosynthesis protein CapD-like" evidence="3">
    <location>
        <begin position="326"/>
        <end position="604"/>
    </location>
</feature>
<keyword evidence="2" id="KW-0472">Membrane</keyword>
<dbReference type="EMBL" id="SDWV01000007">
    <property type="protein sequence ID" value="RYC11529.1"/>
    <property type="molecule type" value="Genomic_DNA"/>
</dbReference>
<gene>
    <name evidence="4" type="ORF">EUA94_09210</name>
</gene>
<dbReference type="Pfam" id="PF02719">
    <property type="entry name" value="Polysacc_synt_2"/>
    <property type="match status" value="1"/>
</dbReference>
<dbReference type="CDD" id="cd05237">
    <property type="entry name" value="UDP_invert_4-6DH_SDR_e"/>
    <property type="match status" value="1"/>
</dbReference>
<evidence type="ECO:0000313" key="4">
    <source>
        <dbReference type="EMBL" id="RYC11529.1"/>
    </source>
</evidence>
<dbReference type="Pfam" id="PF13727">
    <property type="entry name" value="CoA_binding_3"/>
    <property type="match status" value="1"/>
</dbReference>
<dbReference type="InterPro" id="IPR036291">
    <property type="entry name" value="NAD(P)-bd_dom_sf"/>
</dbReference>
<feature type="transmembrane region" description="Helical" evidence="2">
    <location>
        <begin position="54"/>
        <end position="75"/>
    </location>
</feature>
<evidence type="ECO:0000256" key="1">
    <source>
        <dbReference type="ARBA" id="ARBA00007430"/>
    </source>
</evidence>
<dbReference type="InterPro" id="IPR003869">
    <property type="entry name" value="Polysac_CapD-like"/>
</dbReference>
<organism evidence="4 5">
    <name type="scientific">Nocardioides zhouii</name>
    <dbReference type="NCBI Taxonomy" id="1168729"/>
    <lineage>
        <taxon>Bacteria</taxon>
        <taxon>Bacillati</taxon>
        <taxon>Actinomycetota</taxon>
        <taxon>Actinomycetes</taxon>
        <taxon>Propionibacteriales</taxon>
        <taxon>Nocardioidaceae</taxon>
        <taxon>Nocardioides</taxon>
    </lineage>
</organism>
<sequence length="623" mass="67561">MSGTSPIRDWLRRRTTPGERRSGRGRHLALTSSRSFAESTGFGMLSNSYLRRGALATWDVICWTLGMVFVIGLRYSFRISEVQWEAVLRYLVISWLLLVVIGWVTKFYRGRFLVGSFDEALGLALHFLGVAAVTVVTTPLVNDLLPRSLPVLAPPIALVAAAAGRWFYRALRDRDNEARRRSGRPVLIYGAGDAGRQVLRLTRSDRSLGLRAVGFLDDNPGKRHLRIHGVPVLGTGTSLVEVADDLDVAAVVLAVPGASGKLIDTVQRATADAGLELLILPRLSDLVGGQVKPKDIRRVDIGDVLGRRQVETDLSSIAGYLSGKHVLITGAGGSIGSELARQVHRFGPSSLTLLDRDESALHAVQLAIYGHGLLDSPETVLADIRDSDSLRAIFRDARPQIVFHAAALKHLPMLERFPAEGWKTNVLGTLNLLELSAEFGVERFVNISTDKAADATSVLGSTKRMAEQLTAWQARETGLPYMSVRFGNVLGSRGSMLHTFNAQIAAGGPITVTHPDVTRYFMTIPEACELVVQAGAMGDSGAVLVLEMGEPVRILDVAKRMISISGASGIDIVFSGLRPGEKLHEVLFSDEETAEPTGHPMIRAVSVPPIDPAEFTDLERRAT</sequence>
<accession>A0A4Q2T466</accession>
<dbReference type="SUPFAM" id="SSF51735">
    <property type="entry name" value="NAD(P)-binding Rossmann-fold domains"/>
    <property type="match status" value="2"/>
</dbReference>
<evidence type="ECO:0000313" key="5">
    <source>
        <dbReference type="Proteomes" id="UP000291101"/>
    </source>
</evidence>
<name>A0A4Q2T466_9ACTN</name>
<evidence type="ECO:0000259" key="3">
    <source>
        <dbReference type="Pfam" id="PF02719"/>
    </source>
</evidence>
<feature type="transmembrane region" description="Helical" evidence="2">
    <location>
        <begin position="120"/>
        <end position="140"/>
    </location>
</feature>
<keyword evidence="2" id="KW-1133">Transmembrane helix</keyword>
<dbReference type="OrthoDB" id="9803111at2"/>
<dbReference type="AlphaFoldDB" id="A0A4Q2T466"/>
<protein>
    <submittedName>
        <fullName evidence="4">Polysaccharide biosynthesis protein</fullName>
    </submittedName>
</protein>
<dbReference type="PANTHER" id="PTHR43318:SF1">
    <property type="entry name" value="POLYSACCHARIDE BIOSYNTHESIS PROTEIN EPSC-RELATED"/>
    <property type="match status" value="1"/>
</dbReference>
<proteinExistence type="inferred from homology"/>
<comment type="similarity">
    <text evidence="1">Belongs to the polysaccharide synthase family.</text>
</comment>
<evidence type="ECO:0000256" key="2">
    <source>
        <dbReference type="SAM" id="Phobius"/>
    </source>
</evidence>